<dbReference type="InterPro" id="IPR003661">
    <property type="entry name" value="HisK_dim/P_dom"/>
</dbReference>
<dbReference type="Proteomes" id="UP001177769">
    <property type="component" value="Chromosome"/>
</dbReference>
<comment type="catalytic activity">
    <reaction evidence="1">
        <text>ATP + protein L-histidine = ADP + protein N-phospho-L-histidine.</text>
        <dbReference type="EC" id="2.7.13.3"/>
    </reaction>
</comment>
<evidence type="ECO:0000256" key="1">
    <source>
        <dbReference type="ARBA" id="ARBA00000085"/>
    </source>
</evidence>
<evidence type="ECO:0000256" key="8">
    <source>
        <dbReference type="ARBA" id="ARBA00022840"/>
    </source>
</evidence>
<evidence type="ECO:0000256" key="5">
    <source>
        <dbReference type="ARBA" id="ARBA00022729"/>
    </source>
</evidence>
<feature type="region of interest" description="Disordered" evidence="16">
    <location>
        <begin position="1"/>
        <end position="23"/>
    </location>
</feature>
<dbReference type="SUPFAM" id="SSF55874">
    <property type="entry name" value="ATPase domain of HSP90 chaperone/DNA topoisomerase II/histidine kinase"/>
    <property type="match status" value="1"/>
</dbReference>
<evidence type="ECO:0000256" key="12">
    <source>
        <dbReference type="ARBA" id="ARBA00064003"/>
    </source>
</evidence>
<comment type="function">
    <text evidence="11">Member of the two-component regulatory system BvgS/BvgA. Phosphorylates BvgA via a four-step phosphorelay in response to environmental signals.</text>
</comment>
<keyword evidence="8" id="KW-0067">ATP-binding</keyword>
<reference evidence="19" key="1">
    <citation type="submission" date="2023-01" db="EMBL/GenBank/DDBJ databases">
        <title>Whole genome sequence of Paucibacter sp. S2-9 isolated from pond sediment.</title>
        <authorList>
            <person name="Jung J.Y."/>
        </authorList>
    </citation>
    <scope>NUCLEOTIDE SEQUENCE</scope>
    <source>
        <strain evidence="19">S2-9</strain>
    </source>
</reference>
<dbReference type="SMART" id="SM00388">
    <property type="entry name" value="HisKA"/>
    <property type="match status" value="1"/>
</dbReference>
<dbReference type="Pfam" id="PF01590">
    <property type="entry name" value="GAF"/>
    <property type="match status" value="1"/>
</dbReference>
<evidence type="ECO:0000256" key="15">
    <source>
        <dbReference type="PROSITE-ProRule" id="PRU00169"/>
    </source>
</evidence>
<dbReference type="GO" id="GO:0000155">
    <property type="term" value="F:phosphorelay sensor kinase activity"/>
    <property type="evidence" value="ECO:0007669"/>
    <property type="project" value="InterPro"/>
</dbReference>
<dbReference type="PANTHER" id="PTHR45339:SF1">
    <property type="entry name" value="HYBRID SIGNAL TRANSDUCTION HISTIDINE KINASE J"/>
    <property type="match status" value="1"/>
</dbReference>
<gene>
    <name evidence="19" type="ORF">PFX98_14255</name>
</gene>
<feature type="domain" description="Response regulatory" evidence="18">
    <location>
        <begin position="2473"/>
        <end position="2590"/>
    </location>
</feature>
<dbReference type="Gene3D" id="3.30.450.40">
    <property type="match status" value="9"/>
</dbReference>
<evidence type="ECO:0000256" key="6">
    <source>
        <dbReference type="ARBA" id="ARBA00022741"/>
    </source>
</evidence>
<feature type="compositionally biased region" description="Low complexity" evidence="16">
    <location>
        <begin position="1"/>
        <end position="11"/>
    </location>
</feature>
<dbReference type="CDD" id="cd17546">
    <property type="entry name" value="REC_hyHK_CKI1_RcsC-like"/>
    <property type="match status" value="2"/>
</dbReference>
<keyword evidence="9" id="KW-0902">Two-component regulatory system</keyword>
<dbReference type="InterPro" id="IPR003594">
    <property type="entry name" value="HATPase_dom"/>
</dbReference>
<dbReference type="FunFam" id="3.30.565.10:FF:000010">
    <property type="entry name" value="Sensor histidine kinase RcsC"/>
    <property type="match status" value="1"/>
</dbReference>
<evidence type="ECO:0000256" key="13">
    <source>
        <dbReference type="ARBA" id="ARBA00068150"/>
    </source>
</evidence>
<dbReference type="Gene3D" id="3.30.565.10">
    <property type="entry name" value="Histidine kinase-like ATPase, C-terminal domain"/>
    <property type="match status" value="1"/>
</dbReference>
<dbReference type="Gene3D" id="3.40.50.2300">
    <property type="match status" value="2"/>
</dbReference>
<accession>A0AA95NC57</accession>
<evidence type="ECO:0000256" key="7">
    <source>
        <dbReference type="ARBA" id="ARBA00022777"/>
    </source>
</evidence>
<keyword evidence="3 15" id="KW-0597">Phosphoprotein</keyword>
<dbReference type="SMART" id="SM00448">
    <property type="entry name" value="REC"/>
    <property type="match status" value="2"/>
</dbReference>
<comment type="subunit">
    <text evidence="12">At low DSF concentrations, interacts with RpfF.</text>
</comment>
<dbReference type="CDD" id="cd16922">
    <property type="entry name" value="HATPase_EvgS-ArcB-TorS-like"/>
    <property type="match status" value="1"/>
</dbReference>
<keyword evidence="10" id="KW-0843">Virulence</keyword>
<dbReference type="InterPro" id="IPR011990">
    <property type="entry name" value="TPR-like_helical_dom_sf"/>
</dbReference>
<dbReference type="InterPro" id="IPR011006">
    <property type="entry name" value="CheY-like_superfamily"/>
</dbReference>
<keyword evidence="7" id="KW-0418">Kinase</keyword>
<evidence type="ECO:0000259" key="18">
    <source>
        <dbReference type="PROSITE" id="PS50110"/>
    </source>
</evidence>
<dbReference type="InterPro" id="IPR019734">
    <property type="entry name" value="TPR_rpt"/>
</dbReference>
<dbReference type="PANTHER" id="PTHR45339">
    <property type="entry name" value="HYBRID SIGNAL TRANSDUCTION HISTIDINE KINASE J"/>
    <property type="match status" value="1"/>
</dbReference>
<dbReference type="CDD" id="cd00082">
    <property type="entry name" value="HisKA"/>
    <property type="match status" value="1"/>
</dbReference>
<dbReference type="InterPro" id="IPR001789">
    <property type="entry name" value="Sig_transdc_resp-reg_receiver"/>
</dbReference>
<protein>
    <recommendedName>
        <fullName evidence="13">Sensory/regulatory protein RpfC</fullName>
        <ecNumber evidence="2">2.7.13.3</ecNumber>
    </recommendedName>
    <alternativeName>
        <fullName evidence="14">Virulence sensor protein BvgS</fullName>
    </alternativeName>
</protein>
<dbReference type="Pfam" id="PF02518">
    <property type="entry name" value="HATPase_c"/>
    <property type="match status" value="1"/>
</dbReference>
<feature type="domain" description="Response regulatory" evidence="18">
    <location>
        <begin position="2333"/>
        <end position="2446"/>
    </location>
</feature>
<dbReference type="PROSITE" id="PS50110">
    <property type="entry name" value="RESPONSE_REGULATORY"/>
    <property type="match status" value="2"/>
</dbReference>
<dbReference type="KEGG" id="pais:PFX98_14255"/>
<dbReference type="Pfam" id="PF00072">
    <property type="entry name" value="Response_reg"/>
    <property type="match status" value="2"/>
</dbReference>
<dbReference type="Gene3D" id="1.25.40.10">
    <property type="entry name" value="Tetratricopeptide repeat domain"/>
    <property type="match status" value="2"/>
</dbReference>
<dbReference type="SMART" id="SM00065">
    <property type="entry name" value="GAF"/>
    <property type="match status" value="9"/>
</dbReference>
<feature type="modified residue" description="4-aspartylphosphate" evidence="15">
    <location>
        <position position="2383"/>
    </location>
</feature>
<dbReference type="EMBL" id="CP116346">
    <property type="protein sequence ID" value="WIT10097.1"/>
    <property type="molecule type" value="Genomic_DNA"/>
</dbReference>
<dbReference type="SUPFAM" id="SSF52172">
    <property type="entry name" value="CheY-like"/>
    <property type="match status" value="2"/>
</dbReference>
<dbReference type="PROSITE" id="PS50109">
    <property type="entry name" value="HIS_KIN"/>
    <property type="match status" value="1"/>
</dbReference>
<feature type="domain" description="Histidine kinase" evidence="17">
    <location>
        <begin position="2090"/>
        <end position="2312"/>
    </location>
</feature>
<evidence type="ECO:0000256" key="9">
    <source>
        <dbReference type="ARBA" id="ARBA00023012"/>
    </source>
</evidence>
<dbReference type="FunFam" id="1.10.287.130:FF:000002">
    <property type="entry name" value="Two-component osmosensing histidine kinase"/>
    <property type="match status" value="1"/>
</dbReference>
<evidence type="ECO:0000256" key="2">
    <source>
        <dbReference type="ARBA" id="ARBA00012438"/>
    </source>
</evidence>
<dbReference type="EC" id="2.7.13.3" evidence="2"/>
<keyword evidence="4" id="KW-0808">Transferase</keyword>
<dbReference type="InterPro" id="IPR036890">
    <property type="entry name" value="HATPase_C_sf"/>
</dbReference>
<dbReference type="RefSeq" id="WP_285231166.1">
    <property type="nucleotide sequence ID" value="NZ_CP116346.1"/>
</dbReference>
<feature type="modified residue" description="4-aspartylphosphate" evidence="15">
    <location>
        <position position="2522"/>
    </location>
</feature>
<dbReference type="Pfam" id="PF13492">
    <property type="entry name" value="GAF_3"/>
    <property type="match status" value="1"/>
</dbReference>
<evidence type="ECO:0000256" key="11">
    <source>
        <dbReference type="ARBA" id="ARBA00058004"/>
    </source>
</evidence>
<dbReference type="Gene3D" id="1.10.287.130">
    <property type="match status" value="1"/>
</dbReference>
<evidence type="ECO:0000256" key="16">
    <source>
        <dbReference type="SAM" id="MobiDB-lite"/>
    </source>
</evidence>
<evidence type="ECO:0000313" key="20">
    <source>
        <dbReference type="Proteomes" id="UP001177769"/>
    </source>
</evidence>
<dbReference type="Pfam" id="PF13185">
    <property type="entry name" value="GAF_2"/>
    <property type="match status" value="6"/>
</dbReference>
<evidence type="ECO:0000256" key="10">
    <source>
        <dbReference type="ARBA" id="ARBA00023026"/>
    </source>
</evidence>
<dbReference type="InterPro" id="IPR029016">
    <property type="entry name" value="GAF-like_dom_sf"/>
</dbReference>
<dbReference type="InterPro" id="IPR003018">
    <property type="entry name" value="GAF"/>
</dbReference>
<evidence type="ECO:0000256" key="14">
    <source>
        <dbReference type="ARBA" id="ARBA00070152"/>
    </source>
</evidence>
<dbReference type="SMART" id="SM00387">
    <property type="entry name" value="HATPase_c"/>
    <property type="match status" value="1"/>
</dbReference>
<sequence>MSAALPASARSKPARPSRRGAAVPAGWNSAAELAWSGRHEEARAACGEALADARLPLAQRVALLALRSESAVALGRFDAALSDAETLLTLVPGAEHAAAQAQGYAAMAMALMRRGRLQEALAVATLALERAERCGQPALRALALTRLGEAQFRVRQGRMGVPSGEQAAALYARLGDASGQARALWIVANAQMNLGHPAQARTAAEQALALARQSGDEFALGNALNLLAFMQADLSAVLQGFRQAEAAFQRAGYVERCALVRSNIANAYVELGLYRHALQLRQANARLQRELGALAGLANTLASLADIAIQLGDYAAAEAARADYVALLQLYADPIGGYMAASLGGELALAQGHSALAVREFRAAQRAALAGSDPAMQMAAHDGLAKALLADGQAAAALRASSRGIALHRGQGLSKLDFVQRQHLWWHHSQALAALGRGEQAWAALQQAYVFLLDGVRELRDEGLRRSYLNKVLGNRELVHAWLAEAAQRGLAEAEREGYLHLPSLPVEPFKRLVDSGLRLNELRSAAELQEFLINELTQLTGAERVMLVLEGGGALEIAGAMLPRGESAAALLQAVTPWLQEARRSRSVSLRHGPPGAAPLAQRSCLVAPLVAQRRVLGHVYADIEGVFGRFADADRDLLALLAAQAAVALDNARWGEGLEAKVAERTAALAAAKAQAEQRAHELSIINAIQQGIADSQDFQASVDLVGDQLREVLRSGDIGIHWYDAAAGLMRPLYVYEHGERLQSSAYVPNPGGAWEQIRRTRKPLIYHSRRDYAYAALLDGSDAELSGAFIPIIAGEHLLGVIVLMDFQREHAFGTDEIRLVETISASLGVALENARLFDETQRLFKESEQRAAELAIINSVQAALAAELNIQGIYDAVGDKVREIFDGRDVGIRVFDASTGLEHYPYTYEDGRRLVIVSEPMEERGFSAAIRRSRSSLVINEQMDMARARYGSYVLPGTRSTKSAVYVPLVSGEQVRGVITLVDLEREQAFSESDVRLLQTLANSMSVALENARLFDETQRLLKETEQRNAELAVINSIQQGMAGSLDFQAIVELVGDKLREVLHSEDIGIRWLDHGTRSVHFLYEIEHGQRLEIPTRKHEPGARWDELSTRREPKILNSVAEQVAAGVKAIPGTDQALSMLQVPIVGSDRVLGRIVMENHECEQAFGMPEVRLLTTVAATMGVALENARLFDETQRLLKETEQRNAELAVINSIQRGIAGSLDFQGIVELVGVKLGEILACPSVGVRWFDHERRAVLHLYETEHGQRLTLPPRELAHEPELWRKQVEQREPVVYGSVPEQVVAGTGAIPGTDQAKSIAKVPIVSGELALGSIVAEDHEREHAYGAAEVRLLQTIAAALGMALQSAQRFDQTQRLLKETEQRNAELAVINSIQQGMAGSLDFQGIVEMVGDKLREVLKTEDIGIRWLDHAGQTVHHLYEYEHGVRLQIPPQPLASGPVMSRLMSTRLPVVTNSPAEKLALGIRALPGTDSSLSSIHLPIVGGDVLLGSMVLEDFSREQAYGESELRLLQTVASAMGVALQSARLFDETQRLLKETEQRNAELAVINSIQQGMAGSLDFQGIVDLVGDKLREVLHTENLGIVWYDAASDHLHSLYVYEHNQRLHVPPAAPNPQGSWARLVATRQPVVLNTTAEMEAAGITLMPGTDQALSVLKVPVIVGDQVLGIIDTEDHQREHAYGAAEVRLLQTIASSMGVALENARLFDETQRLLKETDDRAAELAVINGVQQGLANKLDADSIYELVGEKLRELFDSQSISIASLDMQANRRHYHYMLERGRRFEVPDGPISALGLHLVASGRPLLINDDKTARLAALGIVSSTLPGTAETLSLVRVPILSGERVVGVIGLDNVDRENAFSAADVRLLTTLAGSMSVALESARLFEQTQQRADELATVNALGQALTSTIDLDELIHTVGEKMRVTFAADIAYIALLDQAAGLIRFPYMHGEQLDQQAMGEGLTGKIIESGQPLLLNEDVDAAADALGAEQLGERAASYLGVPIRVGERAIGVLSVQSTAREGRFTAADQNLLSTLASGVGVAIRNAQLFAEAREARAAAEGANEAKSAFLATMSHEIRTPMNAVIGMSGLLLDTPLNAEQRDYAATIRDSGDALLTIINDILDFSKIEAGRMDIEAHPFDLRDCVESALDLVGARAAEKQLDLAYVFEDDLPAVVNGDVTRLRQVLLNLLSNAVKFTDNQDGRGEVVLSLAMQAQGQLHFCVRDTGIGLSPQGMSRLFQSFSQADSSTTRKYGGTGLGLAISRRLVELMGGRMWAESAGVGAGASFHFTLALPAVTAPAARSALVGPQPALHGKRLLVVDDNATNRRVLALQTARWGMLPQDCASAEQALAWMAAGGVCDLALLDMHMPGMDGVTLARLLRKTRPQLPLVLFSSLGRKEAGVEEGVFAAYLHKPLRQSQLFDTLMNLLGERSAARVLAPVGPSQHAGLAERHPLRILLAEDNAVNQKLALRLLSQMGYRADLASNGLEAVESVERQPYDLVLMDVQMPEMDGLEASRRITARWPAGARPRIVAMTANAMQGDREDCLAAGMDDYLAKPIRVEALVQALLRAELRDAR</sequence>
<proteinExistence type="predicted"/>
<keyword evidence="20" id="KW-1185">Reference proteome</keyword>
<evidence type="ECO:0000313" key="19">
    <source>
        <dbReference type="EMBL" id="WIT10097.1"/>
    </source>
</evidence>
<dbReference type="Pfam" id="PF00512">
    <property type="entry name" value="HisKA"/>
    <property type="match status" value="1"/>
</dbReference>
<dbReference type="SMART" id="SM00028">
    <property type="entry name" value="TPR"/>
    <property type="match status" value="4"/>
</dbReference>
<dbReference type="InterPro" id="IPR036097">
    <property type="entry name" value="HisK_dim/P_sf"/>
</dbReference>
<dbReference type="GO" id="GO:0005524">
    <property type="term" value="F:ATP binding"/>
    <property type="evidence" value="ECO:0007669"/>
    <property type="project" value="UniProtKB-KW"/>
</dbReference>
<evidence type="ECO:0000259" key="17">
    <source>
        <dbReference type="PROSITE" id="PS50109"/>
    </source>
</evidence>
<organism evidence="19 20">
    <name type="scientific">Paucibacter sediminis</name>
    <dbReference type="NCBI Taxonomy" id="3019553"/>
    <lineage>
        <taxon>Bacteria</taxon>
        <taxon>Pseudomonadati</taxon>
        <taxon>Pseudomonadota</taxon>
        <taxon>Betaproteobacteria</taxon>
        <taxon>Burkholderiales</taxon>
        <taxon>Sphaerotilaceae</taxon>
        <taxon>Roseateles</taxon>
    </lineage>
</organism>
<keyword evidence="6" id="KW-0547">Nucleotide-binding</keyword>
<dbReference type="InterPro" id="IPR004358">
    <property type="entry name" value="Sig_transdc_His_kin-like_C"/>
</dbReference>
<evidence type="ECO:0000256" key="3">
    <source>
        <dbReference type="ARBA" id="ARBA00022553"/>
    </source>
</evidence>
<evidence type="ECO:0000256" key="4">
    <source>
        <dbReference type="ARBA" id="ARBA00022679"/>
    </source>
</evidence>
<dbReference type="SUPFAM" id="SSF47384">
    <property type="entry name" value="Homodimeric domain of signal transducing histidine kinase"/>
    <property type="match status" value="1"/>
</dbReference>
<dbReference type="SUPFAM" id="SSF48452">
    <property type="entry name" value="TPR-like"/>
    <property type="match status" value="2"/>
</dbReference>
<name>A0AA95NC57_9BURK</name>
<dbReference type="SUPFAM" id="SSF55781">
    <property type="entry name" value="GAF domain-like"/>
    <property type="match status" value="9"/>
</dbReference>
<dbReference type="InterPro" id="IPR005467">
    <property type="entry name" value="His_kinase_dom"/>
</dbReference>
<keyword evidence="5" id="KW-0732">Signal</keyword>
<dbReference type="PRINTS" id="PR00344">
    <property type="entry name" value="BCTRLSENSOR"/>
</dbReference>